<accession>A0A3S2VKJ6</accession>
<evidence type="ECO:0000313" key="2">
    <source>
        <dbReference type="EMBL" id="RVT98168.1"/>
    </source>
</evidence>
<gene>
    <name evidence="2" type="ORF">EOD41_17505</name>
</gene>
<organism evidence="2 3">
    <name type="scientific">Mucilaginibacter limnophilus</name>
    <dbReference type="NCBI Taxonomy" id="1932778"/>
    <lineage>
        <taxon>Bacteria</taxon>
        <taxon>Pseudomonadati</taxon>
        <taxon>Bacteroidota</taxon>
        <taxon>Sphingobacteriia</taxon>
        <taxon>Sphingobacteriales</taxon>
        <taxon>Sphingobacteriaceae</taxon>
        <taxon>Mucilaginibacter</taxon>
    </lineage>
</organism>
<evidence type="ECO:0000256" key="1">
    <source>
        <dbReference type="SAM" id="MobiDB-lite"/>
    </source>
</evidence>
<protein>
    <submittedName>
        <fullName evidence="2">Uncharacterized protein</fullName>
    </submittedName>
</protein>
<feature type="compositionally biased region" description="Low complexity" evidence="1">
    <location>
        <begin position="1"/>
        <end position="24"/>
    </location>
</feature>
<evidence type="ECO:0000313" key="3">
    <source>
        <dbReference type="Proteomes" id="UP000282759"/>
    </source>
</evidence>
<sequence>MESTNNSQPNPAENENNQPNEAASFNTDEQTKVIEAIDQQENALTNKQEEDVDPIEYYGL</sequence>
<dbReference type="AlphaFoldDB" id="A0A3S2VKJ6"/>
<reference evidence="2 3" key="1">
    <citation type="submission" date="2019-01" db="EMBL/GenBank/DDBJ databases">
        <authorList>
            <person name="Chen W.-M."/>
        </authorList>
    </citation>
    <scope>NUCLEOTIDE SEQUENCE [LARGE SCALE GENOMIC DNA]</scope>
    <source>
        <strain evidence="2 3">YBJ-36</strain>
    </source>
</reference>
<dbReference type="RefSeq" id="WP_127707342.1">
    <property type="nucleotide sequence ID" value="NZ_SACK01000009.1"/>
</dbReference>
<proteinExistence type="predicted"/>
<feature type="region of interest" description="Disordered" evidence="1">
    <location>
        <begin position="1"/>
        <end position="60"/>
    </location>
</feature>
<keyword evidence="3" id="KW-1185">Reference proteome</keyword>
<dbReference type="Proteomes" id="UP000282759">
    <property type="component" value="Unassembled WGS sequence"/>
</dbReference>
<dbReference type="EMBL" id="SACK01000009">
    <property type="protein sequence ID" value="RVT98168.1"/>
    <property type="molecule type" value="Genomic_DNA"/>
</dbReference>
<comment type="caution">
    <text evidence="2">The sequence shown here is derived from an EMBL/GenBank/DDBJ whole genome shotgun (WGS) entry which is preliminary data.</text>
</comment>
<name>A0A3S2VKJ6_9SPHI</name>